<reference evidence="1" key="1">
    <citation type="submission" date="2020-11" db="EMBL/GenBank/DDBJ databases">
        <authorList>
            <person name="Tran Van P."/>
        </authorList>
    </citation>
    <scope>NUCLEOTIDE SEQUENCE</scope>
</reference>
<name>A0A7R9HDH8_TIMCR</name>
<accession>A0A7R9HDH8</accession>
<evidence type="ECO:0000313" key="1">
    <source>
        <dbReference type="EMBL" id="CAD7417847.1"/>
    </source>
</evidence>
<dbReference type="EMBL" id="OC332681">
    <property type="protein sequence ID" value="CAD7417847.1"/>
    <property type="molecule type" value="Genomic_DNA"/>
</dbReference>
<sequence>MGPPENPLLCDEDSEDVDLINPDSNLLSGNQLRATAEIWTCL</sequence>
<protein>
    <submittedName>
        <fullName evidence="1">Uncharacterized protein</fullName>
    </submittedName>
</protein>
<proteinExistence type="predicted"/>
<dbReference type="AlphaFoldDB" id="A0A7R9HDH8"/>
<gene>
    <name evidence="1" type="ORF">TCEB3V08_LOCUS13076</name>
</gene>
<organism evidence="1">
    <name type="scientific">Timema cristinae</name>
    <name type="common">Walking stick</name>
    <dbReference type="NCBI Taxonomy" id="61476"/>
    <lineage>
        <taxon>Eukaryota</taxon>
        <taxon>Metazoa</taxon>
        <taxon>Ecdysozoa</taxon>
        <taxon>Arthropoda</taxon>
        <taxon>Hexapoda</taxon>
        <taxon>Insecta</taxon>
        <taxon>Pterygota</taxon>
        <taxon>Neoptera</taxon>
        <taxon>Polyneoptera</taxon>
        <taxon>Phasmatodea</taxon>
        <taxon>Timematodea</taxon>
        <taxon>Timematoidea</taxon>
        <taxon>Timematidae</taxon>
        <taxon>Timema</taxon>
    </lineage>
</organism>